<reference evidence="2" key="1">
    <citation type="submission" date="2017-08" db="EMBL/GenBank/DDBJ databases">
        <authorList>
            <person name="Huang Z."/>
        </authorList>
    </citation>
    <scope>NUCLEOTIDE SEQUENCE [LARGE SCALE GENOMIC DNA]</scope>
    <source>
        <strain evidence="2">SA5d-4</strain>
    </source>
</reference>
<dbReference type="EMBL" id="NPIA01000007">
    <property type="protein sequence ID" value="OZM56248.1"/>
    <property type="molecule type" value="Genomic_DNA"/>
</dbReference>
<proteinExistence type="predicted"/>
<dbReference type="RefSeq" id="WP_094925703.1">
    <property type="nucleotide sequence ID" value="NZ_NPIA01000007.1"/>
</dbReference>
<accession>A0A263BRP8</accession>
<organism evidence="1 2">
    <name type="scientific">Lottiidibacillus patelloidae</name>
    <dbReference type="NCBI Taxonomy" id="2670334"/>
    <lineage>
        <taxon>Bacteria</taxon>
        <taxon>Bacillati</taxon>
        <taxon>Bacillota</taxon>
        <taxon>Bacilli</taxon>
        <taxon>Bacillales</taxon>
        <taxon>Bacillaceae</taxon>
        <taxon>Lottiidibacillus</taxon>
    </lineage>
</organism>
<protein>
    <submittedName>
        <fullName evidence="1">Uncharacterized protein</fullName>
    </submittedName>
</protein>
<comment type="caution">
    <text evidence="1">The sequence shown here is derived from an EMBL/GenBank/DDBJ whole genome shotgun (WGS) entry which is preliminary data.</text>
</comment>
<evidence type="ECO:0000313" key="1">
    <source>
        <dbReference type="EMBL" id="OZM56248.1"/>
    </source>
</evidence>
<sequence length="149" mass="17532">MIGYAFLASEEKFLQLISSIQNHDTFWLRNSLETKEIGFYNKMHQLTEFDRDGRLFTESWELRYQRNGDYFNCLLVSEQEMEENLEGIEFNNQNLEELNPRAKAYIVESLGAIVKSETVFKDEVAKILIKEYKFNDEYGGLGYRLCGVL</sequence>
<dbReference type="Proteomes" id="UP000217083">
    <property type="component" value="Unassembled WGS sequence"/>
</dbReference>
<gene>
    <name evidence="1" type="ORF">CIB95_12555</name>
</gene>
<name>A0A263BRP8_9BACI</name>
<reference evidence="1 2" key="2">
    <citation type="submission" date="2017-09" db="EMBL/GenBank/DDBJ databases">
        <title>Bacillus patelloidae sp. nov., isolated from the intestinal tract of a marine limpet.</title>
        <authorList>
            <person name="Liu R."/>
            <person name="Dong C."/>
            <person name="Shao Z."/>
        </authorList>
    </citation>
    <scope>NUCLEOTIDE SEQUENCE [LARGE SCALE GENOMIC DNA]</scope>
    <source>
        <strain evidence="1 2">SA5d-4</strain>
    </source>
</reference>
<keyword evidence="2" id="KW-1185">Reference proteome</keyword>
<evidence type="ECO:0000313" key="2">
    <source>
        <dbReference type="Proteomes" id="UP000217083"/>
    </source>
</evidence>
<dbReference type="AlphaFoldDB" id="A0A263BRP8"/>